<dbReference type="OrthoDB" id="10461256at2759"/>
<dbReference type="EMBL" id="AWWV01005993">
    <property type="protein sequence ID" value="OMP03673.1"/>
    <property type="molecule type" value="Genomic_DNA"/>
</dbReference>
<evidence type="ECO:0000313" key="3">
    <source>
        <dbReference type="Proteomes" id="UP000188268"/>
    </source>
</evidence>
<dbReference type="InterPro" id="IPR010978">
    <property type="entry name" value="tRNA-bd_arm"/>
</dbReference>
<dbReference type="Gramene" id="OMP03673">
    <property type="protein sequence ID" value="OMP03673"/>
    <property type="gene ID" value="CCACVL1_02318"/>
</dbReference>
<gene>
    <name evidence="2" type="ORF">CCACVL1_02318</name>
</gene>
<accession>A0A1R3K9C5</accession>
<name>A0A1R3K9C5_COCAP</name>
<comment type="caution">
    <text evidence="2">The sequence shown here is derived from an EMBL/GenBank/DDBJ whole genome shotgun (WGS) entry which is preliminary data.</text>
</comment>
<dbReference type="Proteomes" id="UP000188268">
    <property type="component" value="Unassembled WGS sequence"/>
</dbReference>
<organism evidence="2 3">
    <name type="scientific">Corchorus capsularis</name>
    <name type="common">Jute</name>
    <dbReference type="NCBI Taxonomy" id="210143"/>
    <lineage>
        <taxon>Eukaryota</taxon>
        <taxon>Viridiplantae</taxon>
        <taxon>Streptophyta</taxon>
        <taxon>Embryophyta</taxon>
        <taxon>Tracheophyta</taxon>
        <taxon>Spermatophyta</taxon>
        <taxon>Magnoliopsida</taxon>
        <taxon>eudicotyledons</taxon>
        <taxon>Gunneridae</taxon>
        <taxon>Pentapetalae</taxon>
        <taxon>rosids</taxon>
        <taxon>malvids</taxon>
        <taxon>Malvales</taxon>
        <taxon>Malvaceae</taxon>
        <taxon>Grewioideae</taxon>
        <taxon>Apeibeae</taxon>
        <taxon>Corchorus</taxon>
    </lineage>
</organism>
<evidence type="ECO:0000256" key="1">
    <source>
        <dbReference type="SAM" id="Coils"/>
    </source>
</evidence>
<dbReference type="GO" id="GO:0000166">
    <property type="term" value="F:nucleotide binding"/>
    <property type="evidence" value="ECO:0007669"/>
    <property type="project" value="InterPro"/>
</dbReference>
<reference evidence="2 3" key="1">
    <citation type="submission" date="2013-09" db="EMBL/GenBank/DDBJ databases">
        <title>Corchorus capsularis genome sequencing.</title>
        <authorList>
            <person name="Alam M."/>
            <person name="Haque M.S."/>
            <person name="Islam M.S."/>
            <person name="Emdad E.M."/>
            <person name="Islam M.M."/>
            <person name="Ahmed B."/>
            <person name="Halim A."/>
            <person name="Hossen Q.M.M."/>
            <person name="Hossain M.Z."/>
            <person name="Ahmed R."/>
            <person name="Khan M.M."/>
            <person name="Islam R."/>
            <person name="Rashid M.M."/>
            <person name="Khan S.A."/>
            <person name="Rahman M.S."/>
            <person name="Alam M."/>
        </authorList>
    </citation>
    <scope>NUCLEOTIDE SEQUENCE [LARGE SCALE GENOMIC DNA]</scope>
    <source>
        <strain evidence="3">cv. CVL-1</strain>
        <tissue evidence="2">Whole seedling</tissue>
    </source>
</reference>
<feature type="coiled-coil region" evidence="1">
    <location>
        <begin position="172"/>
        <end position="213"/>
    </location>
</feature>
<dbReference type="SUPFAM" id="SSF46589">
    <property type="entry name" value="tRNA-binding arm"/>
    <property type="match status" value="1"/>
</dbReference>
<evidence type="ECO:0000313" key="2">
    <source>
        <dbReference type="EMBL" id="OMP03673.1"/>
    </source>
</evidence>
<keyword evidence="3" id="KW-1185">Reference proteome</keyword>
<sequence length="307" mass="33659">MADKTNERGKNNKNKFNIFYYIKSRNKGGSSIVELNSKSDQGKKVSKRKATEHVDTVVAFLKWHRDSDVGAILPGNAMVPEECIAMVPKECTLSAKLLETDSAFESASVARKIASGMLAPADKDKLNTPCYVNSSASVHHAYLALMHALKTDEQARAEIKKVSDFQEQNFQLKEKVKKMKNIEAEVKDLRAEVASLKKKLAEAEIEKGRAVREARSNFQRTPEFVAAAKEANKEAVIGTFGLCLDEVRYVYPDLDLSMVSLKNLKTAHAYGVEGDTTTLAAEVNAVSPTPEDGTELCADGIRGDATS</sequence>
<protein>
    <submittedName>
        <fullName evidence="2">Uncharacterized protein</fullName>
    </submittedName>
</protein>
<dbReference type="AlphaFoldDB" id="A0A1R3K9C5"/>
<proteinExistence type="predicted"/>
<keyword evidence="1" id="KW-0175">Coiled coil</keyword>